<dbReference type="GeneID" id="28980344"/>
<sequence>MEMLMATTRATRWAMGHSQSAVGNNQGSLIPSALSFSLVSSHLILLSSSLSHLHAYPFSILGSPSLRPINLACVDLFTCRPRPAASWPGARQSTSARVRPASAPPPPPPPPPIVPGRPRRKRAACSHCRAAILPTCCAPRPLPVLGRSSEASHVQTCRSIADPSHRVYLSTQDFSSCPPQMYSGRPL</sequence>
<proteinExistence type="predicted"/>
<dbReference type="AlphaFoldDB" id="A0A0J0XTK8"/>
<feature type="compositionally biased region" description="Pro residues" evidence="1">
    <location>
        <begin position="102"/>
        <end position="115"/>
    </location>
</feature>
<evidence type="ECO:0000256" key="1">
    <source>
        <dbReference type="SAM" id="MobiDB-lite"/>
    </source>
</evidence>
<protein>
    <submittedName>
        <fullName evidence="2">Uncharacterized protein</fullName>
    </submittedName>
</protein>
<organism evidence="2 3">
    <name type="scientific">Cutaneotrichosporon oleaginosum</name>
    <dbReference type="NCBI Taxonomy" id="879819"/>
    <lineage>
        <taxon>Eukaryota</taxon>
        <taxon>Fungi</taxon>
        <taxon>Dikarya</taxon>
        <taxon>Basidiomycota</taxon>
        <taxon>Agaricomycotina</taxon>
        <taxon>Tremellomycetes</taxon>
        <taxon>Trichosporonales</taxon>
        <taxon>Trichosporonaceae</taxon>
        <taxon>Cutaneotrichosporon</taxon>
    </lineage>
</organism>
<reference evidence="2 3" key="1">
    <citation type="submission" date="2015-03" db="EMBL/GenBank/DDBJ databases">
        <title>Genomics and transcriptomics of the oil-accumulating basidiomycete yeast T. oleaginosus allow insights into substrate utilization and the diverse evolutionary trajectories of mating systems in fungi.</title>
        <authorList>
            <consortium name="DOE Joint Genome Institute"/>
            <person name="Kourist R."/>
            <person name="Kracht O."/>
            <person name="Bracharz F."/>
            <person name="Lipzen A."/>
            <person name="Nolan M."/>
            <person name="Ohm R."/>
            <person name="Grigoriev I."/>
            <person name="Sun S."/>
            <person name="Heitman J."/>
            <person name="Bruck T."/>
            <person name="Nowrousian M."/>
        </authorList>
    </citation>
    <scope>NUCLEOTIDE SEQUENCE [LARGE SCALE GENOMIC DNA]</scope>
    <source>
        <strain evidence="2 3">IBC0246</strain>
    </source>
</reference>
<evidence type="ECO:0000313" key="3">
    <source>
        <dbReference type="Proteomes" id="UP000053611"/>
    </source>
</evidence>
<evidence type="ECO:0000313" key="2">
    <source>
        <dbReference type="EMBL" id="KLT44408.1"/>
    </source>
</evidence>
<keyword evidence="3" id="KW-1185">Reference proteome</keyword>
<feature type="region of interest" description="Disordered" evidence="1">
    <location>
        <begin position="85"/>
        <end position="119"/>
    </location>
</feature>
<name>A0A0J0XTK8_9TREE</name>
<dbReference type="Proteomes" id="UP000053611">
    <property type="component" value="Unassembled WGS sequence"/>
</dbReference>
<gene>
    <name evidence="2" type="ORF">CC85DRAFT_17629</name>
</gene>
<accession>A0A0J0XTK8</accession>
<dbReference type="EMBL" id="KQ087187">
    <property type="protein sequence ID" value="KLT44408.1"/>
    <property type="molecule type" value="Genomic_DNA"/>
</dbReference>
<dbReference type="RefSeq" id="XP_018280899.1">
    <property type="nucleotide sequence ID" value="XM_018419741.1"/>
</dbReference>